<evidence type="ECO:0000313" key="6">
    <source>
        <dbReference type="EMBL" id="TKV60163.1"/>
    </source>
</evidence>
<proteinExistence type="inferred from homology"/>
<dbReference type="Gene3D" id="3.40.50.1360">
    <property type="match status" value="1"/>
</dbReference>
<reference evidence="6 7" key="1">
    <citation type="submission" date="2019-05" db="EMBL/GenBank/DDBJ databases">
        <title>Nakamurella sp. N5BH11, whole genome shotgun sequence.</title>
        <authorList>
            <person name="Tuo L."/>
        </authorList>
    </citation>
    <scope>NUCLEOTIDE SEQUENCE [LARGE SCALE GENOMIC DNA]</scope>
    <source>
        <strain evidence="6 7">N5BH11</strain>
    </source>
</reference>
<feature type="domain" description="Sugar-binding" evidence="5">
    <location>
        <begin position="62"/>
        <end position="313"/>
    </location>
</feature>
<evidence type="ECO:0000259" key="5">
    <source>
        <dbReference type="Pfam" id="PF04198"/>
    </source>
</evidence>
<evidence type="ECO:0000256" key="3">
    <source>
        <dbReference type="ARBA" id="ARBA00023125"/>
    </source>
</evidence>
<name>A0A4U6QIG0_9ACTN</name>
<evidence type="ECO:0000256" key="4">
    <source>
        <dbReference type="ARBA" id="ARBA00023163"/>
    </source>
</evidence>
<dbReference type="AlphaFoldDB" id="A0A4U6QIG0"/>
<dbReference type="Proteomes" id="UP000306985">
    <property type="component" value="Unassembled WGS sequence"/>
</dbReference>
<dbReference type="SUPFAM" id="SSF100950">
    <property type="entry name" value="NagB/RpiA/CoA transferase-like"/>
    <property type="match status" value="1"/>
</dbReference>
<comment type="caution">
    <text evidence="6">The sequence shown here is derived from an EMBL/GenBank/DDBJ whole genome shotgun (WGS) entry which is preliminary data.</text>
</comment>
<comment type="similarity">
    <text evidence="1">Belongs to the SorC transcriptional regulatory family.</text>
</comment>
<accession>A0A4U6QIG0</accession>
<keyword evidence="3" id="KW-0238">DNA-binding</keyword>
<keyword evidence="2" id="KW-0805">Transcription regulation</keyword>
<dbReference type="PANTHER" id="PTHR34294">
    <property type="entry name" value="TRANSCRIPTIONAL REGULATOR-RELATED"/>
    <property type="match status" value="1"/>
</dbReference>
<dbReference type="GO" id="GO:0030246">
    <property type="term" value="F:carbohydrate binding"/>
    <property type="evidence" value="ECO:0007669"/>
    <property type="project" value="InterPro"/>
</dbReference>
<dbReference type="InterPro" id="IPR036388">
    <property type="entry name" value="WH-like_DNA-bd_sf"/>
</dbReference>
<dbReference type="InterPro" id="IPR013324">
    <property type="entry name" value="RNA_pol_sigma_r3/r4-like"/>
</dbReference>
<dbReference type="PANTHER" id="PTHR34294:SF1">
    <property type="entry name" value="TRANSCRIPTIONAL REGULATOR LSRR"/>
    <property type="match status" value="1"/>
</dbReference>
<keyword evidence="7" id="KW-1185">Reference proteome</keyword>
<dbReference type="RefSeq" id="WP_137447465.1">
    <property type="nucleotide sequence ID" value="NZ_SZZH01000001.1"/>
</dbReference>
<dbReference type="Pfam" id="PF04198">
    <property type="entry name" value="Sugar-bind"/>
    <property type="match status" value="1"/>
</dbReference>
<sequence>MPPQRDDSDLARAARLYFIDGLSQKEVAQEMQTTRSNVSRMLTAARARGVVEIRIHDPSGRDDALEHQLVEQFGLSEALVARFEPGNPSDRRAGELGAQWLVDRIHDGQRVSLSWGTSLQKLVWAVTADRSVDVEILQLVGGLSPMSTAITGQEMLRELAVRLGARYRYLHSPAVLDRAEAVELLGAEASIAEALAAARRSDIALVGIGSFGHGSSEIVVEQMRLSPEERAELLAAAPVGDICARFYDADGRSFLGAANDRVLGITLDELREIPTVVGVATGREKAPGLLGALRGGLLDVICCDVPAARGVLEMARRYS</sequence>
<dbReference type="EMBL" id="SZZH01000001">
    <property type="protein sequence ID" value="TKV60163.1"/>
    <property type="molecule type" value="Genomic_DNA"/>
</dbReference>
<dbReference type="OrthoDB" id="186585at2"/>
<dbReference type="GO" id="GO:0003677">
    <property type="term" value="F:DNA binding"/>
    <property type="evidence" value="ECO:0007669"/>
    <property type="project" value="UniProtKB-KW"/>
</dbReference>
<gene>
    <name evidence="6" type="ORF">FDO65_00015</name>
</gene>
<dbReference type="SUPFAM" id="SSF88659">
    <property type="entry name" value="Sigma3 and sigma4 domains of RNA polymerase sigma factors"/>
    <property type="match status" value="1"/>
</dbReference>
<keyword evidence="4" id="KW-0804">Transcription</keyword>
<evidence type="ECO:0000256" key="1">
    <source>
        <dbReference type="ARBA" id="ARBA00010466"/>
    </source>
</evidence>
<evidence type="ECO:0000256" key="2">
    <source>
        <dbReference type="ARBA" id="ARBA00023015"/>
    </source>
</evidence>
<dbReference type="Gene3D" id="1.10.10.10">
    <property type="entry name" value="Winged helix-like DNA-binding domain superfamily/Winged helix DNA-binding domain"/>
    <property type="match status" value="1"/>
</dbReference>
<evidence type="ECO:0000313" key="7">
    <source>
        <dbReference type="Proteomes" id="UP000306985"/>
    </source>
</evidence>
<dbReference type="InterPro" id="IPR007324">
    <property type="entry name" value="Sugar-bd_dom_put"/>
</dbReference>
<dbReference type="InterPro" id="IPR051054">
    <property type="entry name" value="SorC_transcr_regulators"/>
</dbReference>
<protein>
    <submittedName>
        <fullName evidence="6">Sugar-binding transcriptional regulator</fullName>
    </submittedName>
</protein>
<dbReference type="InterPro" id="IPR037171">
    <property type="entry name" value="NagB/RpiA_transferase-like"/>
</dbReference>
<organism evidence="6 7">
    <name type="scientific">Nakamurella flava</name>
    <dbReference type="NCBI Taxonomy" id="2576308"/>
    <lineage>
        <taxon>Bacteria</taxon>
        <taxon>Bacillati</taxon>
        <taxon>Actinomycetota</taxon>
        <taxon>Actinomycetes</taxon>
        <taxon>Nakamurellales</taxon>
        <taxon>Nakamurellaceae</taxon>
        <taxon>Nakamurella</taxon>
    </lineage>
</organism>